<dbReference type="InterPro" id="IPR017686">
    <property type="entry name" value="Phg/plasmid-like_prot"/>
</dbReference>
<evidence type="ECO:0000313" key="2">
    <source>
        <dbReference type="Proteomes" id="UP000419743"/>
    </source>
</evidence>
<organism evidence="1 2">
    <name type="scientific">Occultella aeris</name>
    <dbReference type="NCBI Taxonomy" id="2761496"/>
    <lineage>
        <taxon>Bacteria</taxon>
        <taxon>Bacillati</taxon>
        <taxon>Actinomycetota</taxon>
        <taxon>Actinomycetes</taxon>
        <taxon>Micrococcales</taxon>
        <taxon>Ruaniaceae</taxon>
        <taxon>Occultella</taxon>
    </lineage>
</organism>
<name>A0A7M4DT67_9MICO</name>
<dbReference type="Proteomes" id="UP000419743">
    <property type="component" value="Unassembled WGS sequence"/>
</dbReference>
<dbReference type="RefSeq" id="WP_156743889.1">
    <property type="nucleotide sequence ID" value="NZ_CACRYJ010000071.1"/>
</dbReference>
<dbReference type="EMBL" id="CACRYJ010000071">
    <property type="protein sequence ID" value="VZO40661.1"/>
    <property type="molecule type" value="Genomic_DNA"/>
</dbReference>
<dbReference type="InterPro" id="IPR026325">
    <property type="entry name" value="DUF932"/>
</dbReference>
<proteinExistence type="predicted"/>
<keyword evidence="2" id="KW-1185">Reference proteome</keyword>
<dbReference type="AlphaFoldDB" id="A0A7M4DT67"/>
<protein>
    <recommendedName>
        <fullName evidence="3">DUF932 domain-containing protein</fullName>
    </recommendedName>
</protein>
<dbReference type="NCBIfam" id="TIGR03299">
    <property type="entry name" value="LGT_TIGR03299"/>
    <property type="match status" value="1"/>
</dbReference>
<reference evidence="1 2" key="1">
    <citation type="submission" date="2019-11" db="EMBL/GenBank/DDBJ databases">
        <authorList>
            <person name="Criscuolo A."/>
        </authorList>
    </citation>
    <scope>NUCLEOTIDE SEQUENCE [LARGE SCALE GENOMIC DNA]</scope>
    <source>
        <strain evidence="1">CIP111667</strain>
    </source>
</reference>
<comment type="caution">
    <text evidence="1">The sequence shown here is derived from an EMBL/GenBank/DDBJ whole genome shotgun (WGS) entry which is preliminary data.</text>
</comment>
<accession>A0A7M4DT67</accession>
<evidence type="ECO:0000313" key="1">
    <source>
        <dbReference type="EMBL" id="VZO40661.1"/>
    </source>
</evidence>
<gene>
    <name evidence="1" type="ORF">HALOF300_05369</name>
</gene>
<dbReference type="Pfam" id="PF06067">
    <property type="entry name" value="DUF932"/>
    <property type="match status" value="1"/>
</dbReference>
<evidence type="ECO:0008006" key="3">
    <source>
        <dbReference type="Google" id="ProtNLM"/>
    </source>
</evidence>
<sequence length="358" mass="39826">MSKESLATLNTNTLIGHTDRRGRAWHYKSEFQGERPNHYPGAIPVADVRERLFNWRAAARPVAVERPATEAEATHRDAAGNPVRWVVDPRRRAIVREEDHEGTVFGVFSADYVPHQYGEWLLENVEHILDDDLSIASAGVLREGAVAWVEVSVPDALRTPEGVEFRPNLLATTTLDGTLATTYKRTVTDVVCDNTRNVALAERGPQAKFRHSRYEKLGLLSARQALEVVYTTADAFAAEVARLCAVPVSEAQWSGFLDVWVPATDPQSGEKLTGSRKAVVDRRRSELDDLYRTDERAAPWRGTAHAVVAAVNTHEHHVRALAPGANRLQSNMRKMVNGAFEELDVRAWRTLEGVLQGS</sequence>